<dbReference type="InterPro" id="IPR013780">
    <property type="entry name" value="Glyco_hydro_b"/>
</dbReference>
<dbReference type="InterPro" id="IPR051563">
    <property type="entry name" value="Glycosyl_Hydrolase_51"/>
</dbReference>
<dbReference type="GO" id="GO:0046373">
    <property type="term" value="P:L-arabinose metabolic process"/>
    <property type="evidence" value="ECO:0007669"/>
    <property type="project" value="InterPro"/>
</dbReference>
<protein>
    <recommendedName>
        <fullName evidence="4">non-reducing end alpha-L-arabinofuranosidase</fullName>
        <ecNumber evidence="4">3.2.1.55</ecNumber>
    </recommendedName>
</protein>
<comment type="caution">
    <text evidence="10">The sequence shown here is derived from an EMBL/GenBank/DDBJ whole genome shotgun (WGS) entry which is preliminary data.</text>
</comment>
<organism evidence="10 11">
    <name type="scientific">Syncephalastrum racemosum</name>
    <name type="common">Filamentous fungus</name>
    <dbReference type="NCBI Taxonomy" id="13706"/>
    <lineage>
        <taxon>Eukaryota</taxon>
        <taxon>Fungi</taxon>
        <taxon>Fungi incertae sedis</taxon>
        <taxon>Mucoromycota</taxon>
        <taxon>Mucoromycotina</taxon>
        <taxon>Mucoromycetes</taxon>
        <taxon>Mucorales</taxon>
        <taxon>Syncephalastraceae</taxon>
        <taxon>Syncephalastrum</taxon>
    </lineage>
</organism>
<dbReference type="Proteomes" id="UP000242180">
    <property type="component" value="Unassembled WGS sequence"/>
</dbReference>
<feature type="signal peptide" evidence="8">
    <location>
        <begin position="1"/>
        <end position="27"/>
    </location>
</feature>
<dbReference type="EMBL" id="MCGN01000003">
    <property type="protein sequence ID" value="ORY99025.1"/>
    <property type="molecule type" value="Genomic_DNA"/>
</dbReference>
<keyword evidence="7" id="KW-0325">Glycoprotein</keyword>
<dbReference type="OrthoDB" id="406864at2759"/>
<dbReference type="InterPro" id="IPR055235">
    <property type="entry name" value="ASD1_cat"/>
</dbReference>
<dbReference type="Gene3D" id="3.20.20.80">
    <property type="entry name" value="Glycosidases"/>
    <property type="match status" value="1"/>
</dbReference>
<evidence type="ECO:0000256" key="7">
    <source>
        <dbReference type="ARBA" id="ARBA00023180"/>
    </source>
</evidence>
<dbReference type="Gene3D" id="2.60.40.1180">
    <property type="entry name" value="Golgi alpha-mannosidase II"/>
    <property type="match status" value="1"/>
</dbReference>
<feature type="chain" id="PRO_5012936652" description="non-reducing end alpha-L-arabinofuranosidase" evidence="8">
    <location>
        <begin position="28"/>
        <end position="637"/>
    </location>
</feature>
<dbReference type="GO" id="GO:0046556">
    <property type="term" value="F:alpha-L-arabinofuranosidase activity"/>
    <property type="evidence" value="ECO:0007669"/>
    <property type="project" value="UniProtKB-EC"/>
</dbReference>
<dbReference type="AlphaFoldDB" id="A0A1X2HIV1"/>
<dbReference type="InterPro" id="IPR017853">
    <property type="entry name" value="GH"/>
</dbReference>
<dbReference type="EC" id="3.2.1.55" evidence="4"/>
<comment type="catalytic activity">
    <reaction evidence="1">
        <text>Hydrolysis of terminal non-reducing alpha-L-arabinofuranoside residues in alpha-L-arabinosides.</text>
        <dbReference type="EC" id="3.2.1.55"/>
    </reaction>
</comment>
<reference evidence="10 11" key="1">
    <citation type="submission" date="2016-07" db="EMBL/GenBank/DDBJ databases">
        <title>Pervasive Adenine N6-methylation of Active Genes in Fungi.</title>
        <authorList>
            <consortium name="DOE Joint Genome Institute"/>
            <person name="Mondo S.J."/>
            <person name="Dannebaum R.O."/>
            <person name="Kuo R.C."/>
            <person name="Labutti K."/>
            <person name="Haridas S."/>
            <person name="Kuo A."/>
            <person name="Salamov A."/>
            <person name="Ahrendt S.R."/>
            <person name="Lipzen A."/>
            <person name="Sullivan W."/>
            <person name="Andreopoulos W.B."/>
            <person name="Clum A."/>
            <person name="Lindquist E."/>
            <person name="Daum C."/>
            <person name="Ramamoorthy G.K."/>
            <person name="Gryganskyi A."/>
            <person name="Culley D."/>
            <person name="Magnuson J.K."/>
            <person name="James T.Y."/>
            <person name="O'Malley M.A."/>
            <person name="Stajich J.E."/>
            <person name="Spatafora J.W."/>
            <person name="Visel A."/>
            <person name="Grigoriev I.V."/>
        </authorList>
    </citation>
    <scope>NUCLEOTIDE SEQUENCE [LARGE SCALE GENOMIC DNA]</scope>
    <source>
        <strain evidence="10 11">NRRL 2496</strain>
    </source>
</reference>
<evidence type="ECO:0000256" key="8">
    <source>
        <dbReference type="SAM" id="SignalP"/>
    </source>
</evidence>
<name>A0A1X2HIV1_SYNRA</name>
<evidence type="ECO:0000256" key="6">
    <source>
        <dbReference type="ARBA" id="ARBA00022801"/>
    </source>
</evidence>
<keyword evidence="5 8" id="KW-0732">Signal</keyword>
<keyword evidence="6 10" id="KW-0378">Hydrolase</keyword>
<comment type="similarity">
    <text evidence="3">Belongs to the glycosyl hydrolase 51 family.</text>
</comment>
<dbReference type="Gene3D" id="2.60.120.260">
    <property type="entry name" value="Galactose-binding domain-like"/>
    <property type="match status" value="1"/>
</dbReference>
<sequence>MQKICNSSNQHFSTISLLLSSAALVSSLSLTIRNDVAGNSSSTYLYGIMFEDITRSGDSGLYANMLRNWNFQASDNGSAPTTEFWEPIGAGKISLDAENALNKANPHSLRLDVDEVDDDGRAGIANMGWWGLRVQPAEKYTASFFAKSDSYSGALNVTLEKKDGTVLASQTVKGLSEEYKQFSVSFPSTSASNVSTDNVFAVSVASPEAKNAVIHFSVFSLFGETYKGRENGVRKDIAEAWADLNPRFFRFPGGNNLEGESIDTRWKWNETVGPLEERIGRMGDWGYWNTNGQGLLDFMYLCEDMNMEPLLGVYDGYSLDKSSVAEEDLEPYVQEVLNELEYLTGDASTKYGAMRASHGRKEPFKLKYIEIGNEDFFSTTTGYRYKAYYDAISAKYPDLVFIESGLQDSAKVDILDDHYYKNHSYTIELFDKYDNYPRNNTAVVVTEYALHRAESGDPYKDDLESALANGVFITGLERNSDFVKMMAYAPTIAREEANAQIANLFYFDTESIWLTPSYYIVKEWGTHRSDTILQVDASNGGFKPLYWVVGSNKEKNEIYVKMINIGESEQNVSFDIKGASVSKSAIARVVSGQLHAQNSKTSSPVKTVEQKLELNSTSSFDYTFAAYSATVLVLSLN</sequence>
<evidence type="ECO:0000256" key="2">
    <source>
        <dbReference type="ARBA" id="ARBA00004834"/>
    </source>
</evidence>
<dbReference type="PANTHER" id="PTHR31776:SF0">
    <property type="entry name" value="ALPHA-L-ARABINOFURANOSIDASE 1"/>
    <property type="match status" value="1"/>
</dbReference>
<gene>
    <name evidence="10" type="ORF">BCR43DRAFT_544294</name>
</gene>
<dbReference type="SMART" id="SM00813">
    <property type="entry name" value="Alpha-L-AF_C"/>
    <property type="match status" value="1"/>
</dbReference>
<evidence type="ECO:0000313" key="10">
    <source>
        <dbReference type="EMBL" id="ORY99025.1"/>
    </source>
</evidence>
<evidence type="ECO:0000256" key="3">
    <source>
        <dbReference type="ARBA" id="ARBA00007186"/>
    </source>
</evidence>
<dbReference type="InterPro" id="IPR010720">
    <property type="entry name" value="Alpha-L-AF_C"/>
</dbReference>
<dbReference type="SUPFAM" id="SSF51445">
    <property type="entry name" value="(Trans)glycosidases"/>
    <property type="match status" value="1"/>
</dbReference>
<feature type="domain" description="Alpha-L-arabinofuranosidase C-terminal" evidence="9">
    <location>
        <begin position="446"/>
        <end position="628"/>
    </location>
</feature>
<evidence type="ECO:0000256" key="1">
    <source>
        <dbReference type="ARBA" id="ARBA00001462"/>
    </source>
</evidence>
<proteinExistence type="inferred from homology"/>
<evidence type="ECO:0000256" key="4">
    <source>
        <dbReference type="ARBA" id="ARBA00012670"/>
    </source>
</evidence>
<dbReference type="PANTHER" id="PTHR31776">
    <property type="entry name" value="ALPHA-L-ARABINOFURANOSIDASE 1"/>
    <property type="match status" value="1"/>
</dbReference>
<dbReference type="GO" id="GO:0031222">
    <property type="term" value="P:arabinan catabolic process"/>
    <property type="evidence" value="ECO:0007669"/>
    <property type="project" value="UniProtKB-UniPathway"/>
</dbReference>
<evidence type="ECO:0000259" key="9">
    <source>
        <dbReference type="SMART" id="SM00813"/>
    </source>
</evidence>
<comment type="pathway">
    <text evidence="2">Glycan metabolism; L-arabinan degradation.</text>
</comment>
<dbReference type="STRING" id="13706.A0A1X2HIV1"/>
<dbReference type="InParanoid" id="A0A1X2HIV1"/>
<dbReference type="OMA" id="HNDQVET"/>
<accession>A0A1X2HIV1</accession>
<evidence type="ECO:0000256" key="5">
    <source>
        <dbReference type="ARBA" id="ARBA00022729"/>
    </source>
</evidence>
<keyword evidence="11" id="KW-1185">Reference proteome</keyword>
<dbReference type="UniPathway" id="UPA00667"/>
<dbReference type="Pfam" id="PF06964">
    <property type="entry name" value="Alpha-L-AF_C"/>
    <property type="match status" value="1"/>
</dbReference>
<dbReference type="Pfam" id="PF22848">
    <property type="entry name" value="ASD1_dom"/>
    <property type="match status" value="1"/>
</dbReference>
<evidence type="ECO:0000313" key="11">
    <source>
        <dbReference type="Proteomes" id="UP000242180"/>
    </source>
</evidence>